<accession>A0A916XLG4</accession>
<feature type="domain" description="ChsH2 C-terminal OB-fold" evidence="1">
    <location>
        <begin position="62"/>
        <end position="143"/>
    </location>
</feature>
<dbReference type="Proteomes" id="UP000637002">
    <property type="component" value="Unassembled WGS sequence"/>
</dbReference>
<dbReference type="InterPro" id="IPR002878">
    <property type="entry name" value="ChsH2_C"/>
</dbReference>
<dbReference type="EMBL" id="BMGG01000008">
    <property type="protein sequence ID" value="GGC81095.1"/>
    <property type="molecule type" value="Genomic_DNA"/>
</dbReference>
<dbReference type="RefSeq" id="WP_188611305.1">
    <property type="nucleotide sequence ID" value="NZ_BMGG01000008.1"/>
</dbReference>
<comment type="caution">
    <text evidence="2">The sequence shown here is derived from an EMBL/GenBank/DDBJ whole genome shotgun (WGS) entry which is preliminary data.</text>
</comment>
<dbReference type="Pfam" id="PF01796">
    <property type="entry name" value="OB_ChsH2_C"/>
    <property type="match status" value="1"/>
</dbReference>
<dbReference type="PANTHER" id="PTHR34075:SF5">
    <property type="entry name" value="BLR3430 PROTEIN"/>
    <property type="match status" value="1"/>
</dbReference>
<name>A0A916XLG4_9HYPH</name>
<dbReference type="Gene3D" id="6.10.30.10">
    <property type="match status" value="1"/>
</dbReference>
<keyword evidence="3" id="KW-1185">Reference proteome</keyword>
<dbReference type="SUPFAM" id="SSF50249">
    <property type="entry name" value="Nucleic acid-binding proteins"/>
    <property type="match status" value="1"/>
</dbReference>
<protein>
    <recommendedName>
        <fullName evidence="1">ChsH2 C-terminal OB-fold domain-containing protein</fullName>
    </recommendedName>
</protein>
<evidence type="ECO:0000313" key="3">
    <source>
        <dbReference type="Proteomes" id="UP000637002"/>
    </source>
</evidence>
<sequence>MTVTADYLGLRLQIADVDHENLAFFKSCAEGKLRLQRCCACHLLRYPPTTACPFCAEPAAEWSEVEARGVVHSYTRVHHAIQPGLKPHTPYVILLVELDAQRGQPGPGDALRLVGNLADETGRLADPETTDKVGIGSRVRMVLAHLNDDLAIPHWTLDGDAETWRYPGDGRR</sequence>
<dbReference type="InterPro" id="IPR012340">
    <property type="entry name" value="NA-bd_OB-fold"/>
</dbReference>
<dbReference type="AlphaFoldDB" id="A0A916XLG4"/>
<proteinExistence type="predicted"/>
<dbReference type="InterPro" id="IPR052513">
    <property type="entry name" value="Thioester_dehydratase-like"/>
</dbReference>
<dbReference type="PANTHER" id="PTHR34075">
    <property type="entry name" value="BLR3430 PROTEIN"/>
    <property type="match status" value="1"/>
</dbReference>
<organism evidence="2 3">
    <name type="scientific">Chelatococcus reniformis</name>
    <dbReference type="NCBI Taxonomy" id="1494448"/>
    <lineage>
        <taxon>Bacteria</taxon>
        <taxon>Pseudomonadati</taxon>
        <taxon>Pseudomonadota</taxon>
        <taxon>Alphaproteobacteria</taxon>
        <taxon>Hyphomicrobiales</taxon>
        <taxon>Chelatococcaceae</taxon>
        <taxon>Chelatococcus</taxon>
    </lineage>
</organism>
<evidence type="ECO:0000313" key="2">
    <source>
        <dbReference type="EMBL" id="GGC81095.1"/>
    </source>
</evidence>
<reference evidence="2" key="1">
    <citation type="journal article" date="2014" name="Int. J. Syst. Evol. Microbiol.">
        <title>Complete genome sequence of Corynebacterium casei LMG S-19264T (=DSM 44701T), isolated from a smear-ripened cheese.</title>
        <authorList>
            <consortium name="US DOE Joint Genome Institute (JGI-PGF)"/>
            <person name="Walter F."/>
            <person name="Albersmeier A."/>
            <person name="Kalinowski J."/>
            <person name="Ruckert C."/>
        </authorList>
    </citation>
    <scope>NUCLEOTIDE SEQUENCE</scope>
    <source>
        <strain evidence="2">CGMCC 1.12919</strain>
    </source>
</reference>
<reference evidence="2" key="2">
    <citation type="submission" date="2020-09" db="EMBL/GenBank/DDBJ databases">
        <authorList>
            <person name="Sun Q."/>
            <person name="Zhou Y."/>
        </authorList>
    </citation>
    <scope>NUCLEOTIDE SEQUENCE</scope>
    <source>
        <strain evidence="2">CGMCC 1.12919</strain>
    </source>
</reference>
<evidence type="ECO:0000259" key="1">
    <source>
        <dbReference type="Pfam" id="PF01796"/>
    </source>
</evidence>
<gene>
    <name evidence="2" type="ORF">GCM10010994_43840</name>
</gene>